<geneLocation type="plasmid" evidence="2 3">
    <name>unnamed1</name>
</geneLocation>
<dbReference type="Proteomes" id="UP000276417">
    <property type="component" value="Plasmid unnamed1"/>
</dbReference>
<dbReference type="Gene3D" id="3.10.450.50">
    <property type="match status" value="1"/>
</dbReference>
<gene>
    <name evidence="2" type="ORF">EHF33_17700</name>
</gene>
<dbReference type="InterPro" id="IPR037401">
    <property type="entry name" value="SnoaL-like"/>
</dbReference>
<dbReference type="KEGG" id="dph:EHF33_17700"/>
<feature type="domain" description="SnoaL-like" evidence="1">
    <location>
        <begin position="8"/>
        <end position="129"/>
    </location>
</feature>
<protein>
    <submittedName>
        <fullName evidence="2">DUF4440 domain-containing protein</fullName>
    </submittedName>
</protein>
<name>A0A3G8YHG7_9DEIO</name>
<dbReference type="Pfam" id="PF13474">
    <property type="entry name" value="SnoaL_3"/>
    <property type="match status" value="1"/>
</dbReference>
<proteinExistence type="predicted"/>
<keyword evidence="3" id="KW-1185">Reference proteome</keyword>
<dbReference type="SUPFAM" id="SSF54427">
    <property type="entry name" value="NTF2-like"/>
    <property type="match status" value="1"/>
</dbReference>
<dbReference type="OrthoDB" id="9812295at2"/>
<evidence type="ECO:0000259" key="1">
    <source>
        <dbReference type="Pfam" id="PF13474"/>
    </source>
</evidence>
<sequence length="141" mass="15665">MTSTDPQHVLSAYQAAVFARDVDALLALYAEEVCVFDVWGVWAYDGATAWRTAVEEWFGSLGDEQVQVSFSEVQVRAGDNLSTLHAVVTYQGQSARGEVLRAMQNRLTWVLERRLGGWKIIHEHTSAPANPETLKVMLAKA</sequence>
<evidence type="ECO:0000313" key="2">
    <source>
        <dbReference type="EMBL" id="AZI44728.1"/>
    </source>
</evidence>
<accession>A0A3G8YHG7</accession>
<evidence type="ECO:0000313" key="3">
    <source>
        <dbReference type="Proteomes" id="UP000276417"/>
    </source>
</evidence>
<dbReference type="InterPro" id="IPR032710">
    <property type="entry name" value="NTF2-like_dom_sf"/>
</dbReference>
<reference evidence="2 3" key="1">
    <citation type="submission" date="2018-11" db="EMBL/GenBank/DDBJ databases">
        <title>Deinococcus shelandsis sp. nov., isolated from South Shetland Islands soil of Antarctica.</title>
        <authorList>
            <person name="Tian J."/>
        </authorList>
    </citation>
    <scope>NUCLEOTIDE SEQUENCE [LARGE SCALE GENOMIC DNA]</scope>
    <source>
        <strain evidence="2 3">S14-83T</strain>
        <plasmid evidence="2 3">unnamed1</plasmid>
    </source>
</reference>
<dbReference type="RefSeq" id="WP_124874650.1">
    <property type="nucleotide sequence ID" value="NZ_CP034185.1"/>
</dbReference>
<keyword evidence="2" id="KW-0614">Plasmid</keyword>
<dbReference type="AlphaFoldDB" id="A0A3G8YHG7"/>
<organism evidence="2 3">
    <name type="scientific">Deinococcus psychrotolerans</name>
    <dbReference type="NCBI Taxonomy" id="2489213"/>
    <lineage>
        <taxon>Bacteria</taxon>
        <taxon>Thermotogati</taxon>
        <taxon>Deinococcota</taxon>
        <taxon>Deinococci</taxon>
        <taxon>Deinococcales</taxon>
        <taxon>Deinococcaceae</taxon>
        <taxon>Deinococcus</taxon>
    </lineage>
</organism>
<dbReference type="EMBL" id="CP034185">
    <property type="protein sequence ID" value="AZI44728.1"/>
    <property type="molecule type" value="Genomic_DNA"/>
</dbReference>